<evidence type="ECO:0000259" key="2">
    <source>
        <dbReference type="Pfam" id="PF24883"/>
    </source>
</evidence>
<dbReference type="Proteomes" id="UP000738349">
    <property type="component" value="Unassembled WGS sequence"/>
</dbReference>
<dbReference type="AlphaFoldDB" id="A0A9P9DD73"/>
<sequence length="395" mass="44745">MSHVLKKYNHAGKQLFEDTNQWDALSKILFNILQDSSRQNTFLIIDALDECETNRDQLLDLLVHISSSSRAKLIVSSRNWPSIEEALDASTQKLRLCLELNHESISAAVSKYIKYKVDRLAQSKKYDRKTRDAVQQHLASNANDTFLWVALVCQELAGSNVRKRHTLAKLESFPPGLDSLYQRMMKHIYDSDDADLCKQILAVASVVYRPVTLKELTFLVESLKDFGDDLNTLEEIIGSCGSLLTIREGVIYFVHQSAKDFVLNKASDQILPSGIAHQHRAIFSRSLEALSGTLRRDIYSLRVPGFPIDQVSPPDPDPLAATRYSCIYWVDHLSDSDPAERMRDLQDGSIVHAFLKEKYLYWLEALSLLRSMSEGVLAMQKLEALVVSCRNSSRP</sequence>
<organism evidence="3 4">
    <name type="scientific">Dactylonectria macrodidyma</name>
    <dbReference type="NCBI Taxonomy" id="307937"/>
    <lineage>
        <taxon>Eukaryota</taxon>
        <taxon>Fungi</taxon>
        <taxon>Dikarya</taxon>
        <taxon>Ascomycota</taxon>
        <taxon>Pezizomycotina</taxon>
        <taxon>Sordariomycetes</taxon>
        <taxon>Hypocreomycetidae</taxon>
        <taxon>Hypocreales</taxon>
        <taxon>Nectriaceae</taxon>
        <taxon>Dactylonectria</taxon>
    </lineage>
</organism>
<feature type="domain" description="Nephrocystin 3-like N-terminal" evidence="2">
    <location>
        <begin position="12"/>
        <end position="78"/>
    </location>
</feature>
<reference evidence="3" key="1">
    <citation type="journal article" date="2021" name="Nat. Commun.">
        <title>Genetic determinants of endophytism in the Arabidopsis root mycobiome.</title>
        <authorList>
            <person name="Mesny F."/>
            <person name="Miyauchi S."/>
            <person name="Thiergart T."/>
            <person name="Pickel B."/>
            <person name="Atanasova L."/>
            <person name="Karlsson M."/>
            <person name="Huettel B."/>
            <person name="Barry K.W."/>
            <person name="Haridas S."/>
            <person name="Chen C."/>
            <person name="Bauer D."/>
            <person name="Andreopoulos W."/>
            <person name="Pangilinan J."/>
            <person name="LaButti K."/>
            <person name="Riley R."/>
            <person name="Lipzen A."/>
            <person name="Clum A."/>
            <person name="Drula E."/>
            <person name="Henrissat B."/>
            <person name="Kohler A."/>
            <person name="Grigoriev I.V."/>
            <person name="Martin F.M."/>
            <person name="Hacquard S."/>
        </authorList>
    </citation>
    <scope>NUCLEOTIDE SEQUENCE</scope>
    <source>
        <strain evidence="3">MPI-CAGE-AT-0147</strain>
    </source>
</reference>
<dbReference type="Pfam" id="PF24883">
    <property type="entry name" value="NPHP3_N"/>
    <property type="match status" value="1"/>
</dbReference>
<name>A0A9P9DD73_9HYPO</name>
<evidence type="ECO:0000313" key="4">
    <source>
        <dbReference type="Proteomes" id="UP000738349"/>
    </source>
</evidence>
<evidence type="ECO:0000313" key="3">
    <source>
        <dbReference type="EMBL" id="KAH7118320.1"/>
    </source>
</evidence>
<dbReference type="PANTHER" id="PTHR10039">
    <property type="entry name" value="AMELOGENIN"/>
    <property type="match status" value="1"/>
</dbReference>
<dbReference type="EMBL" id="JAGMUV010000027">
    <property type="protein sequence ID" value="KAH7118320.1"/>
    <property type="molecule type" value="Genomic_DNA"/>
</dbReference>
<keyword evidence="1" id="KW-0677">Repeat</keyword>
<protein>
    <submittedName>
        <fullName evidence="3">Heterokaryon incompatibility protein</fullName>
    </submittedName>
</protein>
<proteinExistence type="predicted"/>
<dbReference type="InterPro" id="IPR056884">
    <property type="entry name" value="NPHP3-like_N"/>
</dbReference>
<comment type="caution">
    <text evidence="3">The sequence shown here is derived from an EMBL/GenBank/DDBJ whole genome shotgun (WGS) entry which is preliminary data.</text>
</comment>
<gene>
    <name evidence="3" type="ORF">EDB81DRAFT_667827</name>
</gene>
<accession>A0A9P9DD73</accession>
<keyword evidence="4" id="KW-1185">Reference proteome</keyword>
<dbReference type="PANTHER" id="PTHR10039:SF14">
    <property type="entry name" value="NACHT DOMAIN-CONTAINING PROTEIN"/>
    <property type="match status" value="1"/>
</dbReference>
<evidence type="ECO:0000256" key="1">
    <source>
        <dbReference type="ARBA" id="ARBA00022737"/>
    </source>
</evidence>
<dbReference type="OrthoDB" id="538223at2759"/>